<feature type="region of interest" description="Disordered" evidence="4">
    <location>
        <begin position="1287"/>
        <end position="1317"/>
    </location>
</feature>
<evidence type="ECO:0000313" key="6">
    <source>
        <dbReference type="RefSeq" id="XP_004919852.2"/>
    </source>
</evidence>
<dbReference type="InterPro" id="IPR032675">
    <property type="entry name" value="LRR_dom_sf"/>
</dbReference>
<dbReference type="Proteomes" id="UP000008143">
    <property type="component" value="Chromosome 8"/>
</dbReference>
<evidence type="ECO:0000313" key="7">
    <source>
        <dbReference type="Xenbase" id="XB-GENE-959037"/>
    </source>
</evidence>
<evidence type="ECO:0000256" key="4">
    <source>
        <dbReference type="SAM" id="MobiDB-lite"/>
    </source>
</evidence>
<dbReference type="InterPro" id="IPR003591">
    <property type="entry name" value="Leu-rich_rpt_typical-subtyp"/>
</dbReference>
<keyword evidence="2" id="KW-0677">Repeat</keyword>
<feature type="coiled-coil region" evidence="3">
    <location>
        <begin position="344"/>
        <end position="420"/>
    </location>
</feature>
<dbReference type="RefSeq" id="XP_004919852.2">
    <property type="nucleotide sequence ID" value="XM_004919795.4"/>
</dbReference>
<dbReference type="SUPFAM" id="SSF52058">
    <property type="entry name" value="L domain-like"/>
    <property type="match status" value="1"/>
</dbReference>
<dbReference type="OrthoDB" id="433501at2759"/>
<feature type="coiled-coil region" evidence="3">
    <location>
        <begin position="1623"/>
        <end position="1654"/>
    </location>
</feature>
<feature type="coiled-coil region" evidence="3">
    <location>
        <begin position="638"/>
        <end position="883"/>
    </location>
</feature>
<dbReference type="AGR" id="Xenbase:XB-GENE-959037"/>
<sequence length="2448" mass="280775">MAPHFPSLLPASQPALLSCCVDGDTDPAPQVVSPLSSSAAATLASVAPTPEVRNQLHTKGGGKLKGGYALPWQHPSTDRLQLLLWGQAAAYDWPHFLKMKKNLRPNKSPNMKSPSSASKGKSPVAYRSLASGYNLLDVTEESDAPEHDGEKTRGNEVGVRYITESLIQKQTKQENLAYVTSLNLCLAKEGGKKFKFIENLEKCERLEVLNLSHNLIEKIEKLEKQIRLRELNLAYNKISKIEHFEHMQNLKKLNLAGNEIEHIPVWVGKKLKSLTALNLKENRISSLQDVSRLKPLKDLTTLSLSDNPVSNLPHYRLYTVFHLRSLNSLDAQPVTNQERQEAHERFNLEELEKLERELEKKISEIDELQNQKAKITGELQNQDELNRSLKQEALQQKKSYKELEQEMETKNEILKQKTVELTRACQKQYELEQELAFYKIDAKFEPLGYFESENVEVEDVPGESPYIGKARYKRNMYARESFIANPAQPLQMGKIEPDEDSQIRNQQIQARIHTALDVELGDKERNIQAAQGKLADLQHEILNSEKQILKATEELKELEDAVAQKKMSEAEKERLRQQLSGKIQLLNQLRQEALELEKQMEWQRREMDKKHREIEDLGKHLASLSPLDPRHSHVKAQKAGKEQQLDMMDQNYRQLEGRLDDMLSRIAKETEEIKDLEQQLTEGQIAANEALKRDLEGIIAGLQEYLESVKGQAKQAHDECRELHAEREDLLQRLTELEEEKKQLEAVALEAEGMRKEIAELEHSLQEQQELNESLRQAQGDLSEYEAELEAQLKARDAEAKQLKEELERRKRLSHMESSALQAELEKDKQALENALTKAQLLEETDQENQKLLSQMDQLQGENDYLKEQLENFQAQLANAVDNLVHPEQISARVSELKRKLQTGVGEIRCTSPTDVLGRNLAELQQQFNEILAKSQEEKKEAQERQRKLQEEIAALQEKAKEAPAEYKRACNKAAEAKMQALKRQYEAKLRQLENEIQRLKGKLKSMEEIQGLADQQLVEADEEREKLLSELQDMENQRKMEDAVAQKQLSALDKELRELKRAVAVSDKLAASELSNAKEQLQSLHGTVLKINQERVEEMKEAENVNTQAEQASRNLAKAEAEIDLLQNILKEREKQLQEEMQNADAGMATSSYQHQEIEKLNHTMRRQRGEIDRLKHLLDHARLDNIDEIENLLDEIESLRNTLGYQNDYITSMADPFRRKGYWYYVPSPSNTSGPDSLSTKDSGLGLHYPVTSSPARRKCSHGRHNKKDECARCASGHWVYSPLRHGTRRGHTHRDGEDGDGEESDASATPQRHFMPPAGSVIYTVLPDGTPAPQGTVVYGPPPPSSGRPVAPGTVIYGPPPVGTQIIYGPPPPHFTIPVIPAGVLHCNVPGHHNLENELTRLEDIIDHLKSRRHKEKRSKERLQEDIDDLEHQKEILRKEVEELRVSGQRRKRKNFVDGHIGTLITELELEKSLQHHDEIEDEIGCIEKTLLKRRAELREADRLLAEAEAELQSTRAKTTDIIEKYTCAKKHLSTTESDAEELERRAQETARQLVKADQQLRMLQRSACDLEQHRAEQESMLTEINSVVSEKDSEFQALGKKIDTMTESLQKLHADIQVVAAKEANHLQALKEAESLLQEKKAVLERIDEQVYAQQQDIAGMDRLLGQKKEELHLLQDHIDHKKADLKEVLRDGELDVADCRQEIQEVKSLLEDLSAQKGELNAQVSEKKAQLGRLKQEILQEEDNLQTLASQINKLKSELKHVLEMVQLENNELQGLKLQHNQKVDEMENIQTTLLEGKLELENLQRTSQRLNGEVERQRQVLEKDHREMELLMTQMHTLQENVASLGSDKARVEESSQQLEKKLAQATKTLAATEENNRAASSNAEKLASEIKRLQKEIDQLHKQKHSLRQEGSVVQQQVQDRTDELNLLKDELNDTREQLKLIEQDLRNATRARDEMLREKTTLQAAIEESSARYKSLQDKEARKEQQLSHLQRAIEEKEGEMEKHDAVNAWVLKQVLRDLDIQEQQLKESTAKLKEHRQALEWELANRKTSLEMLNSKVNALEERALQLQQEEKWSAALEESLRSTRHQLEEKEQALREKASELAEMQKEAEISKADSGRVREQLASQRKNDEKRILLLKDAVKKQRAEYEQAMQEEKQEKNNLQKQLISVEQAAYDNHERAKRLMRELKQLQSEHTVLRNQLKTQEEVDKRQQEVREAMRALKTQVKNEIESGLRDLRCVEERELLGDVEAESNRSLHSRLESLKENFPFSANETASQPPHTDRAGRGKDHMMEEHWHGESLREKLQQHEDRLKVSPLLWRRWVGTKPRLAPPRQQGYLYPQAQLRQRMSSQADALSRAKRHTEGTLHSLRRQVEALDELVSNSSAESWLHSQNLSGVNSSLHELSHSPPCQGIHISHVTDTAGGGTQHFSALYTHHILP</sequence>
<feature type="region of interest" description="Disordered" evidence="4">
    <location>
        <begin position="2277"/>
        <end position="2296"/>
    </location>
</feature>
<organism evidence="5 6">
    <name type="scientific">Xenopus tropicalis</name>
    <name type="common">Western clawed frog</name>
    <name type="synonym">Silurana tropicalis</name>
    <dbReference type="NCBI Taxonomy" id="8364"/>
    <lineage>
        <taxon>Eukaryota</taxon>
        <taxon>Metazoa</taxon>
        <taxon>Chordata</taxon>
        <taxon>Craniata</taxon>
        <taxon>Vertebrata</taxon>
        <taxon>Euteleostomi</taxon>
        <taxon>Amphibia</taxon>
        <taxon>Batrachia</taxon>
        <taxon>Anura</taxon>
        <taxon>Pipoidea</taxon>
        <taxon>Pipidae</taxon>
        <taxon>Xenopodinae</taxon>
        <taxon>Xenopus</taxon>
        <taxon>Silurana</taxon>
    </lineage>
</organism>
<dbReference type="CTD" id="11064"/>
<feature type="coiled-coil region" evidence="3">
    <location>
        <begin position="1395"/>
        <end position="1450"/>
    </location>
</feature>
<dbReference type="SUPFAM" id="SSF57997">
    <property type="entry name" value="Tropomyosin"/>
    <property type="match status" value="1"/>
</dbReference>
<gene>
    <name evidence="6 7" type="primary">cntrl</name>
</gene>
<dbReference type="FunFam" id="3.80.10.10:FF:000314">
    <property type="entry name" value="centriolin isoform X4"/>
    <property type="match status" value="1"/>
</dbReference>
<dbReference type="Xenbase" id="XB-GENE-959037">
    <property type="gene designation" value="cntrl"/>
</dbReference>
<dbReference type="PANTHER" id="PTHR45973">
    <property type="entry name" value="PROTEIN PHOSPHATASE 1 REGULATORY SUBUNIT SDS22-RELATED"/>
    <property type="match status" value="1"/>
</dbReference>
<evidence type="ECO:0000313" key="5">
    <source>
        <dbReference type="Proteomes" id="UP000008143"/>
    </source>
</evidence>
<feature type="compositionally biased region" description="Polar residues" evidence="4">
    <location>
        <begin position="2278"/>
        <end position="2288"/>
    </location>
</feature>
<feature type="coiled-coil region" evidence="3">
    <location>
        <begin position="1701"/>
        <end position="2216"/>
    </location>
</feature>
<name>A0A8J0R8K1_XENTR</name>
<dbReference type="PROSITE" id="PS51450">
    <property type="entry name" value="LRR"/>
    <property type="match status" value="5"/>
</dbReference>
<dbReference type="PANTHER" id="PTHR45973:SF36">
    <property type="entry name" value="CENTRIOLIN"/>
    <property type="match status" value="1"/>
</dbReference>
<keyword evidence="5" id="KW-1185">Reference proteome</keyword>
<evidence type="ECO:0000256" key="3">
    <source>
        <dbReference type="SAM" id="Coils"/>
    </source>
</evidence>
<dbReference type="SMART" id="SM00365">
    <property type="entry name" value="LRR_SD22"/>
    <property type="match status" value="4"/>
</dbReference>
<accession>A0A8J0R8K1</accession>
<reference evidence="6" key="1">
    <citation type="submission" date="2025-08" db="UniProtKB">
        <authorList>
            <consortium name="RefSeq"/>
        </authorList>
    </citation>
    <scope>IDENTIFICATION</scope>
    <source>
        <strain evidence="6">Nigerian</strain>
        <tissue evidence="6">Liver and blood</tissue>
    </source>
</reference>
<evidence type="ECO:0000256" key="2">
    <source>
        <dbReference type="ARBA" id="ARBA00022737"/>
    </source>
</evidence>
<feature type="coiled-coil region" evidence="3">
    <location>
        <begin position="1494"/>
        <end position="1570"/>
    </location>
</feature>
<dbReference type="Gene3D" id="3.80.10.10">
    <property type="entry name" value="Ribonuclease Inhibitor"/>
    <property type="match status" value="2"/>
</dbReference>
<dbReference type="OMA" id="XYIENLE"/>
<feature type="compositionally biased region" description="Low complexity" evidence="4">
    <location>
        <begin position="105"/>
        <end position="123"/>
    </location>
</feature>
<protein>
    <submittedName>
        <fullName evidence="6">Centriolin isoform X1</fullName>
    </submittedName>
</protein>
<dbReference type="InterPro" id="IPR050576">
    <property type="entry name" value="Cilia_flagella_integrity"/>
</dbReference>
<feature type="coiled-coil region" evidence="3">
    <location>
        <begin position="520"/>
        <end position="613"/>
    </location>
</feature>
<evidence type="ECO:0000256" key="1">
    <source>
        <dbReference type="ARBA" id="ARBA00022614"/>
    </source>
</evidence>
<dbReference type="Pfam" id="PF14580">
    <property type="entry name" value="LRR_9"/>
    <property type="match status" value="1"/>
</dbReference>
<keyword evidence="3" id="KW-0175">Coiled coil</keyword>
<dbReference type="GeneID" id="100270771"/>
<feature type="coiled-coil region" evidence="3">
    <location>
        <begin position="921"/>
        <end position="1204"/>
    </location>
</feature>
<dbReference type="SMART" id="SM00369">
    <property type="entry name" value="LRR_TYP"/>
    <property type="match status" value="3"/>
</dbReference>
<proteinExistence type="predicted"/>
<feature type="region of interest" description="Disordered" evidence="4">
    <location>
        <begin position="102"/>
        <end position="123"/>
    </location>
</feature>
<keyword evidence="1" id="KW-0433">Leucine-rich repeat</keyword>
<dbReference type="InterPro" id="IPR001611">
    <property type="entry name" value="Leu-rich_rpt"/>
</dbReference>